<evidence type="ECO:0000313" key="7">
    <source>
        <dbReference type="EMBL" id="MDN7226888.1"/>
    </source>
</evidence>
<gene>
    <name evidence="3 7" type="primary">grpE</name>
    <name evidence="7" type="ORF">QWY15_06205</name>
</gene>
<dbReference type="InterPro" id="IPR013805">
    <property type="entry name" value="GrpE_CC"/>
</dbReference>
<reference evidence="7 8" key="1">
    <citation type="submission" date="2023-06" db="EMBL/GenBank/DDBJ databases">
        <title>Novel species in genus Planococcus.</title>
        <authorList>
            <person name="Ning S."/>
        </authorList>
    </citation>
    <scope>NUCLEOTIDE SEQUENCE [LARGE SCALE GENOMIC DNA]</scope>
    <source>
        <strain evidence="7 8">N064</strain>
    </source>
</reference>
<accession>A0ABT8MPZ1</accession>
<evidence type="ECO:0000256" key="5">
    <source>
        <dbReference type="RuleBase" id="RU004478"/>
    </source>
</evidence>
<feature type="compositionally biased region" description="Acidic residues" evidence="6">
    <location>
        <begin position="13"/>
        <end position="23"/>
    </location>
</feature>
<keyword evidence="2 3" id="KW-0143">Chaperone</keyword>
<comment type="similarity">
    <text evidence="1 3 5">Belongs to the GrpE family.</text>
</comment>
<dbReference type="SUPFAM" id="SSF51064">
    <property type="entry name" value="Head domain of nucleotide exchange factor GrpE"/>
    <property type="match status" value="1"/>
</dbReference>
<sequence>MSKEKKPQQTEEMVNDVEVDEEFQAQMDPETEAARRAASEEALESSDAQAEETPAVEQVDEAAELREQLEAEQNKYLRLLADYDNFKRRAQKDRQDAEKFRSQSLLTDLLPVLDNFGRALAVEAKSDEAASILKGLQMVQNNLLEAVKREGLEEIEALGKPFDPNFHQAVMQENDESAEPGSVLMELQKGYTLKGRVLRPSMVKVNE</sequence>
<comment type="caution">
    <text evidence="7">The sequence shown here is derived from an EMBL/GenBank/DDBJ whole genome shotgun (WGS) entry which is preliminary data.</text>
</comment>
<organism evidence="7 8">
    <name type="scientific">Planococcus liqunii</name>
    <dbReference type="NCBI Taxonomy" id="3058394"/>
    <lineage>
        <taxon>Bacteria</taxon>
        <taxon>Bacillati</taxon>
        <taxon>Bacillota</taxon>
        <taxon>Bacilli</taxon>
        <taxon>Bacillales</taxon>
        <taxon>Caryophanaceae</taxon>
        <taxon>Planococcus</taxon>
    </lineage>
</organism>
<feature type="region of interest" description="Disordered" evidence="6">
    <location>
        <begin position="1"/>
        <end position="61"/>
    </location>
</feature>
<dbReference type="NCBIfam" id="NF010738">
    <property type="entry name" value="PRK14140.1"/>
    <property type="match status" value="1"/>
</dbReference>
<evidence type="ECO:0000256" key="3">
    <source>
        <dbReference type="HAMAP-Rule" id="MF_01151"/>
    </source>
</evidence>
<dbReference type="PANTHER" id="PTHR21237:SF23">
    <property type="entry name" value="GRPE PROTEIN HOMOLOG, MITOCHONDRIAL"/>
    <property type="match status" value="1"/>
</dbReference>
<dbReference type="Pfam" id="PF01025">
    <property type="entry name" value="GrpE"/>
    <property type="match status" value="1"/>
</dbReference>
<dbReference type="PROSITE" id="PS01071">
    <property type="entry name" value="GRPE"/>
    <property type="match status" value="1"/>
</dbReference>
<evidence type="ECO:0000313" key="8">
    <source>
        <dbReference type="Proteomes" id="UP001172054"/>
    </source>
</evidence>
<dbReference type="RefSeq" id="WP_301725766.1">
    <property type="nucleotide sequence ID" value="NZ_JAUJWW010000002.1"/>
</dbReference>
<keyword evidence="3" id="KW-0963">Cytoplasm</keyword>
<dbReference type="Gene3D" id="3.90.20.20">
    <property type="match status" value="1"/>
</dbReference>
<name>A0ABT8MPZ1_9BACL</name>
<evidence type="ECO:0000256" key="1">
    <source>
        <dbReference type="ARBA" id="ARBA00009054"/>
    </source>
</evidence>
<evidence type="ECO:0000256" key="2">
    <source>
        <dbReference type="ARBA" id="ARBA00023186"/>
    </source>
</evidence>
<comment type="subcellular location">
    <subcellularLocation>
        <location evidence="3">Cytoplasm</location>
    </subcellularLocation>
</comment>
<dbReference type="InterPro" id="IPR000740">
    <property type="entry name" value="GrpE"/>
</dbReference>
<keyword evidence="3 4" id="KW-0346">Stress response</keyword>
<dbReference type="PANTHER" id="PTHR21237">
    <property type="entry name" value="GRPE PROTEIN"/>
    <property type="match status" value="1"/>
</dbReference>
<dbReference type="HAMAP" id="MF_01151">
    <property type="entry name" value="GrpE"/>
    <property type="match status" value="1"/>
</dbReference>
<proteinExistence type="inferred from homology"/>
<dbReference type="InterPro" id="IPR009012">
    <property type="entry name" value="GrpE_head"/>
</dbReference>
<evidence type="ECO:0000256" key="6">
    <source>
        <dbReference type="SAM" id="MobiDB-lite"/>
    </source>
</evidence>
<dbReference type="EMBL" id="JAUJWW010000002">
    <property type="protein sequence ID" value="MDN7226888.1"/>
    <property type="molecule type" value="Genomic_DNA"/>
</dbReference>
<comment type="subunit">
    <text evidence="3">Homodimer.</text>
</comment>
<comment type="function">
    <text evidence="3 4">Participates actively in the response to hyperosmotic and heat shock by preventing the aggregation of stress-denatured proteins, in association with DnaK and GrpE. It is the nucleotide exchange factor for DnaK and may function as a thermosensor. Unfolded proteins bind initially to DnaJ; upon interaction with the DnaJ-bound protein, DnaK hydrolyzes its bound ATP, resulting in the formation of a stable complex. GrpE releases ADP from DnaK; ATP binding to DnaK triggers the release of the substrate protein, thus completing the reaction cycle. Several rounds of ATP-dependent interactions between DnaJ, DnaK and GrpE are required for fully efficient folding.</text>
</comment>
<dbReference type="PRINTS" id="PR00773">
    <property type="entry name" value="GRPEPROTEIN"/>
</dbReference>
<dbReference type="Proteomes" id="UP001172054">
    <property type="component" value="Unassembled WGS sequence"/>
</dbReference>
<dbReference type="CDD" id="cd00446">
    <property type="entry name" value="GrpE"/>
    <property type="match status" value="1"/>
</dbReference>
<keyword evidence="8" id="KW-1185">Reference proteome</keyword>
<dbReference type="Gene3D" id="2.30.22.10">
    <property type="entry name" value="Head domain of nucleotide exchange factor GrpE"/>
    <property type="match status" value="1"/>
</dbReference>
<evidence type="ECO:0000256" key="4">
    <source>
        <dbReference type="RuleBase" id="RU000639"/>
    </source>
</evidence>
<protein>
    <recommendedName>
        <fullName evidence="3 4">Protein GrpE</fullName>
    </recommendedName>
    <alternativeName>
        <fullName evidence="3">HSP-70 cofactor</fullName>
    </alternativeName>
</protein>
<dbReference type="SUPFAM" id="SSF58014">
    <property type="entry name" value="Coiled-coil domain of nucleotide exchange factor GrpE"/>
    <property type="match status" value="1"/>
</dbReference>